<dbReference type="AlphaFoldDB" id="A0AAV4JP38"/>
<accession>A0AAV4JP38</accession>
<name>A0AAV4JP38_9GAST</name>
<dbReference type="EMBL" id="BMAT01013997">
    <property type="protein sequence ID" value="GFS24558.1"/>
    <property type="molecule type" value="Genomic_DNA"/>
</dbReference>
<sequence length="442" mass="48801">MYSATPPPSSLKVETAGDTSIMVSWNQENPDEVKGYKVTVEKQQDDESYRIQTETLTPKKELKVDGISQDGQYKVTVKAFDLEGLGQPSEAAMYPPIPIILPSAPSDCPIIEPMKPELDPSYELNVRVVRQTPFRLRVMWFLSRGDLNNLGRFRIVFVSSSGRKLVDRNLRKNQRSITLHPLTQDTEYLLVVKALDTEGKLLAEEQVNIASETTDSGSSEAELLLDANEIRDKQARLAWALKNVDPSKLKIISLKAQRDGPNGAEIVKRALAPNRKTIFLNNLLPNSVYYITVEAISQDDKSFLSSALTLKTPALGGIGEPITGAPPPTVPAFSKANDQLKITSVDMMGDKALVMWEDLGKPIPDELKVDAKVAVRYRKINLDGSESPLKGDVSEPGASGIIFTGLDRHSKYKFEARYITRMPGVGTILTWSAPVFAQEESS</sequence>
<dbReference type="InterPro" id="IPR036116">
    <property type="entry name" value="FN3_sf"/>
</dbReference>
<dbReference type="PANTHER" id="PTHR46708">
    <property type="entry name" value="TENASCIN"/>
    <property type="match status" value="1"/>
</dbReference>
<dbReference type="InterPro" id="IPR050991">
    <property type="entry name" value="ECM_Regulatory_Proteins"/>
</dbReference>
<dbReference type="CDD" id="cd00063">
    <property type="entry name" value="FN3"/>
    <property type="match status" value="1"/>
</dbReference>
<dbReference type="Pfam" id="PF00041">
    <property type="entry name" value="fn3"/>
    <property type="match status" value="1"/>
</dbReference>
<keyword evidence="3" id="KW-0675">Receptor</keyword>
<keyword evidence="1" id="KW-0677">Repeat</keyword>
<dbReference type="PANTHER" id="PTHR46708:SF2">
    <property type="entry name" value="FIBRONECTIN TYPE-III DOMAIN-CONTAINING PROTEIN"/>
    <property type="match status" value="1"/>
</dbReference>
<dbReference type="PROSITE" id="PS50853">
    <property type="entry name" value="FN3"/>
    <property type="match status" value="1"/>
</dbReference>
<evidence type="ECO:0000313" key="3">
    <source>
        <dbReference type="EMBL" id="GFS24558.1"/>
    </source>
</evidence>
<evidence type="ECO:0000256" key="1">
    <source>
        <dbReference type="ARBA" id="ARBA00022737"/>
    </source>
</evidence>
<protein>
    <submittedName>
        <fullName evidence="3">Receptor-type tyrosine-protein phosphatase S</fullName>
    </submittedName>
</protein>
<organism evidence="3 4">
    <name type="scientific">Elysia marginata</name>
    <dbReference type="NCBI Taxonomy" id="1093978"/>
    <lineage>
        <taxon>Eukaryota</taxon>
        <taxon>Metazoa</taxon>
        <taxon>Spiralia</taxon>
        <taxon>Lophotrochozoa</taxon>
        <taxon>Mollusca</taxon>
        <taxon>Gastropoda</taxon>
        <taxon>Heterobranchia</taxon>
        <taxon>Euthyneura</taxon>
        <taxon>Panpulmonata</taxon>
        <taxon>Sacoglossa</taxon>
        <taxon>Placobranchoidea</taxon>
        <taxon>Plakobranchidae</taxon>
        <taxon>Elysia</taxon>
    </lineage>
</organism>
<comment type="caution">
    <text evidence="3">The sequence shown here is derived from an EMBL/GenBank/DDBJ whole genome shotgun (WGS) entry which is preliminary data.</text>
</comment>
<evidence type="ECO:0000259" key="2">
    <source>
        <dbReference type="PROSITE" id="PS50853"/>
    </source>
</evidence>
<dbReference type="Proteomes" id="UP000762676">
    <property type="component" value="Unassembled WGS sequence"/>
</dbReference>
<dbReference type="Gene3D" id="2.60.40.10">
    <property type="entry name" value="Immunoglobulins"/>
    <property type="match status" value="2"/>
</dbReference>
<dbReference type="InterPro" id="IPR013783">
    <property type="entry name" value="Ig-like_fold"/>
</dbReference>
<feature type="domain" description="Fibronectin type-III" evidence="2">
    <location>
        <begin position="7"/>
        <end position="103"/>
    </location>
</feature>
<reference evidence="3 4" key="1">
    <citation type="journal article" date="2021" name="Elife">
        <title>Chloroplast acquisition without the gene transfer in kleptoplastic sea slugs, Plakobranchus ocellatus.</title>
        <authorList>
            <person name="Maeda T."/>
            <person name="Takahashi S."/>
            <person name="Yoshida T."/>
            <person name="Shimamura S."/>
            <person name="Takaki Y."/>
            <person name="Nagai Y."/>
            <person name="Toyoda A."/>
            <person name="Suzuki Y."/>
            <person name="Arimoto A."/>
            <person name="Ishii H."/>
            <person name="Satoh N."/>
            <person name="Nishiyama T."/>
            <person name="Hasebe M."/>
            <person name="Maruyama T."/>
            <person name="Minagawa J."/>
            <person name="Obokata J."/>
            <person name="Shigenobu S."/>
        </authorList>
    </citation>
    <scope>NUCLEOTIDE SEQUENCE [LARGE SCALE GENOMIC DNA]</scope>
</reference>
<dbReference type="InterPro" id="IPR003961">
    <property type="entry name" value="FN3_dom"/>
</dbReference>
<proteinExistence type="predicted"/>
<keyword evidence="4" id="KW-1185">Reference proteome</keyword>
<dbReference type="SUPFAM" id="SSF49265">
    <property type="entry name" value="Fibronectin type III"/>
    <property type="match status" value="1"/>
</dbReference>
<gene>
    <name evidence="3" type="ORF">ElyMa_007006200</name>
</gene>
<evidence type="ECO:0000313" key="4">
    <source>
        <dbReference type="Proteomes" id="UP000762676"/>
    </source>
</evidence>
<dbReference type="SMART" id="SM00060">
    <property type="entry name" value="FN3"/>
    <property type="match status" value="4"/>
</dbReference>